<organism evidence="2 3">
    <name type="scientific">Parnassius mnemosyne</name>
    <name type="common">clouded apollo</name>
    <dbReference type="NCBI Taxonomy" id="213953"/>
    <lineage>
        <taxon>Eukaryota</taxon>
        <taxon>Metazoa</taxon>
        <taxon>Ecdysozoa</taxon>
        <taxon>Arthropoda</taxon>
        <taxon>Hexapoda</taxon>
        <taxon>Insecta</taxon>
        <taxon>Pterygota</taxon>
        <taxon>Neoptera</taxon>
        <taxon>Endopterygota</taxon>
        <taxon>Lepidoptera</taxon>
        <taxon>Glossata</taxon>
        <taxon>Ditrysia</taxon>
        <taxon>Papilionoidea</taxon>
        <taxon>Papilionidae</taxon>
        <taxon>Parnassiinae</taxon>
        <taxon>Parnassini</taxon>
        <taxon>Parnassius</taxon>
        <taxon>Driopa</taxon>
    </lineage>
</organism>
<sequence>MQGFSIILMQEPYVGAKAHLSVGSQYRVIQKVTHDISKPVRSAIVVTDPTIQFSVNPNFHSEDIVGVELKLGYIKIGIISMYLHEKGNLDEDLQIIKKYISSMKTEDIIIGGDANAKSIWWGCNADDNRGKTIMEALAEVNL</sequence>
<name>A0AAV1L0F0_9NEOP</name>
<dbReference type="Proteomes" id="UP001314205">
    <property type="component" value="Unassembled WGS sequence"/>
</dbReference>
<evidence type="ECO:0000259" key="1">
    <source>
        <dbReference type="Pfam" id="PF14529"/>
    </source>
</evidence>
<dbReference type="SUPFAM" id="SSF56219">
    <property type="entry name" value="DNase I-like"/>
    <property type="match status" value="1"/>
</dbReference>
<keyword evidence="3" id="KW-1185">Reference proteome</keyword>
<comment type="caution">
    <text evidence="2">The sequence shown here is derived from an EMBL/GenBank/DDBJ whole genome shotgun (WGS) entry which is preliminary data.</text>
</comment>
<dbReference type="EMBL" id="CAVLGL010000083">
    <property type="protein sequence ID" value="CAK1588836.1"/>
    <property type="molecule type" value="Genomic_DNA"/>
</dbReference>
<feature type="domain" description="Endonuclease/exonuclease/phosphatase" evidence="1">
    <location>
        <begin position="78"/>
        <end position="142"/>
    </location>
</feature>
<proteinExistence type="predicted"/>
<dbReference type="Pfam" id="PF14529">
    <property type="entry name" value="Exo_endo_phos_2"/>
    <property type="match status" value="1"/>
</dbReference>
<dbReference type="InterPro" id="IPR036691">
    <property type="entry name" value="Endo/exonu/phosph_ase_sf"/>
</dbReference>
<dbReference type="Gene3D" id="3.60.10.10">
    <property type="entry name" value="Endonuclease/exonuclease/phosphatase"/>
    <property type="match status" value="1"/>
</dbReference>
<dbReference type="InterPro" id="IPR005135">
    <property type="entry name" value="Endo/exonuclease/phosphatase"/>
</dbReference>
<evidence type="ECO:0000313" key="3">
    <source>
        <dbReference type="Proteomes" id="UP001314205"/>
    </source>
</evidence>
<dbReference type="GO" id="GO:0003824">
    <property type="term" value="F:catalytic activity"/>
    <property type="evidence" value="ECO:0007669"/>
    <property type="project" value="InterPro"/>
</dbReference>
<dbReference type="AlphaFoldDB" id="A0AAV1L0F0"/>
<evidence type="ECO:0000313" key="2">
    <source>
        <dbReference type="EMBL" id="CAK1588836.1"/>
    </source>
</evidence>
<reference evidence="2 3" key="1">
    <citation type="submission" date="2023-11" db="EMBL/GenBank/DDBJ databases">
        <authorList>
            <person name="Hedman E."/>
            <person name="Englund M."/>
            <person name="Stromberg M."/>
            <person name="Nyberg Akerstrom W."/>
            <person name="Nylinder S."/>
            <person name="Jareborg N."/>
            <person name="Kallberg Y."/>
            <person name="Kronander E."/>
        </authorList>
    </citation>
    <scope>NUCLEOTIDE SEQUENCE [LARGE SCALE GENOMIC DNA]</scope>
</reference>
<gene>
    <name evidence="2" type="ORF">PARMNEM_LOCUS9425</name>
</gene>
<protein>
    <recommendedName>
        <fullName evidence="1">Endonuclease/exonuclease/phosphatase domain-containing protein</fullName>
    </recommendedName>
</protein>
<accession>A0AAV1L0F0</accession>